<reference evidence="7" key="1">
    <citation type="journal article" date="2020" name="Phytopathology">
        <title>Genome sequence and comparative analysis of Colletotrichum gloeosporioides isolated from Liriodendron leaves.</title>
        <authorList>
            <person name="Fu F.F."/>
            <person name="Hao Z."/>
            <person name="Wang P."/>
            <person name="Lu Y."/>
            <person name="Xue L.J."/>
            <person name="Wei G."/>
            <person name="Tian Y."/>
            <person name="Baishi H."/>
            <person name="Xu H."/>
            <person name="Shi J."/>
            <person name="Cheng T."/>
            <person name="Wang G."/>
            <person name="Yi Y."/>
            <person name="Chen J."/>
        </authorList>
    </citation>
    <scope>NUCLEOTIDE SEQUENCE</scope>
    <source>
        <strain evidence="7">Lc1</strain>
    </source>
</reference>
<reference evidence="7" key="2">
    <citation type="submission" date="2020-03" db="EMBL/GenBank/DDBJ databases">
        <authorList>
            <person name="Fu F.-F."/>
            <person name="Chen J."/>
        </authorList>
    </citation>
    <scope>NUCLEOTIDE SEQUENCE</scope>
    <source>
        <strain evidence="7">Lc1</strain>
    </source>
</reference>
<evidence type="ECO:0000313" key="7">
    <source>
        <dbReference type="EMBL" id="KAF3807514.1"/>
    </source>
</evidence>
<dbReference type="InterPro" id="IPR031127">
    <property type="entry name" value="E3_UB_ligase_RBR"/>
</dbReference>
<evidence type="ECO:0000256" key="5">
    <source>
        <dbReference type="SAM" id="MobiDB-lite"/>
    </source>
</evidence>
<proteinExistence type="predicted"/>
<dbReference type="SMART" id="SM00647">
    <property type="entry name" value="IBR"/>
    <property type="match status" value="1"/>
</dbReference>
<protein>
    <recommendedName>
        <fullName evidence="6">IBR domain-containing protein</fullName>
    </recommendedName>
</protein>
<comment type="caution">
    <text evidence="7">The sequence shown here is derived from an EMBL/GenBank/DDBJ whole genome shotgun (WGS) entry which is preliminary data.</text>
</comment>
<dbReference type="GeneID" id="69007216"/>
<dbReference type="Proteomes" id="UP000613401">
    <property type="component" value="Unassembled WGS sequence"/>
</dbReference>
<feature type="domain" description="IBR" evidence="6">
    <location>
        <begin position="187"/>
        <end position="250"/>
    </location>
</feature>
<evidence type="ECO:0000313" key="8">
    <source>
        <dbReference type="Proteomes" id="UP000613401"/>
    </source>
</evidence>
<dbReference type="CDD" id="cd20335">
    <property type="entry name" value="BRcat_RBR"/>
    <property type="match status" value="1"/>
</dbReference>
<accession>A0A8H4FNM2</accession>
<feature type="compositionally biased region" description="Pro residues" evidence="5">
    <location>
        <begin position="77"/>
        <end position="88"/>
    </location>
</feature>
<keyword evidence="8" id="KW-1185">Reference proteome</keyword>
<keyword evidence="3" id="KW-0833">Ubl conjugation pathway</keyword>
<dbReference type="GO" id="GO:0008270">
    <property type="term" value="F:zinc ion binding"/>
    <property type="evidence" value="ECO:0007669"/>
    <property type="project" value="UniProtKB-KW"/>
</dbReference>
<dbReference type="AlphaFoldDB" id="A0A8H4FNM2"/>
<dbReference type="GO" id="GO:0004842">
    <property type="term" value="F:ubiquitin-protein transferase activity"/>
    <property type="evidence" value="ECO:0007669"/>
    <property type="project" value="InterPro"/>
</dbReference>
<keyword evidence="2" id="KW-0863">Zinc-finger</keyword>
<evidence type="ECO:0000256" key="1">
    <source>
        <dbReference type="ARBA" id="ARBA00022723"/>
    </source>
</evidence>
<evidence type="ECO:0000256" key="4">
    <source>
        <dbReference type="ARBA" id="ARBA00022833"/>
    </source>
</evidence>
<dbReference type="SUPFAM" id="SSF57850">
    <property type="entry name" value="RING/U-box"/>
    <property type="match status" value="3"/>
</dbReference>
<keyword evidence="4" id="KW-0862">Zinc</keyword>
<evidence type="ECO:0000259" key="6">
    <source>
        <dbReference type="SMART" id="SM00647"/>
    </source>
</evidence>
<feature type="region of interest" description="Disordered" evidence="5">
    <location>
        <begin position="58"/>
        <end position="99"/>
    </location>
</feature>
<dbReference type="InterPro" id="IPR002867">
    <property type="entry name" value="IBR_dom"/>
</dbReference>
<dbReference type="CDD" id="cd16449">
    <property type="entry name" value="RING-HC"/>
    <property type="match status" value="1"/>
</dbReference>
<gene>
    <name evidence="7" type="ORF">GCG54_00000043</name>
</gene>
<sequence>MEQFELLDEHVSNLILRFGFLDVEDLPFATAEEVENAAALALQMAAPEELIEIAVRQSAHRHPHPNPPRATAAAPARPAPRQPPPPPEPEPEDPNPGAYIDWQERNRILADSPVEPDDGAEEGGEDCIICSGGREPKLQLPCGCWFCAPCLRGCIRAGLRQGGWPPKCCEPLQNDAIRWVRRPGLLRLYRQVREEQETPGDQRVYCSRPGCAAFIPAAGPHVTADLMRCRACGEGTCRMCRAAIHPGRPCREEEEDEMLMDIMDRDNLASCPTCRRIVELWDGCNHITAAINGVSSAEGTGGVGAHGAVHSMEDVNVVSLCVNACFDTSKAGERWITTHAFDRREDSPTLSRRRQSLETCLSFNGKSSRSNRHYLQHYKPALCHDPCLKVSQEAFPLACEKVARRIKGSFQGMLIVRAVLPFVAVVEDDFEGHPANFDPDFGGALPLIDVGDGPEPDHIDPEPIMVNANGQARGQQRYYIMMFYADGNNTEVGDPNWRRDSAENMRRIREGDETEGRVWPQYAIEREEGRCNHQTHGQWEFQPREEPPCFYCRIRDGRQLWHCRSCGVTACDWHRFLRFGLTWQQANRTVNNLRNRVTVDKLRRGTCFWRVSGPGNVEGVRGLKGLRGLQGPTGLQGLQGLQGLRGPGESGNDFARFRAW</sequence>
<keyword evidence="1" id="KW-0479">Metal-binding</keyword>
<organism evidence="7 8">
    <name type="scientific">Colletotrichum gloeosporioides</name>
    <name type="common">Anthracnose fungus</name>
    <name type="synonym">Glomerella cingulata</name>
    <dbReference type="NCBI Taxonomy" id="474922"/>
    <lineage>
        <taxon>Eukaryota</taxon>
        <taxon>Fungi</taxon>
        <taxon>Dikarya</taxon>
        <taxon>Ascomycota</taxon>
        <taxon>Pezizomycotina</taxon>
        <taxon>Sordariomycetes</taxon>
        <taxon>Hypocreomycetidae</taxon>
        <taxon>Glomerellales</taxon>
        <taxon>Glomerellaceae</taxon>
        <taxon>Colletotrichum</taxon>
        <taxon>Colletotrichum gloeosporioides species complex</taxon>
    </lineage>
</organism>
<dbReference type="EMBL" id="WVTB01000029">
    <property type="protein sequence ID" value="KAF3807514.1"/>
    <property type="molecule type" value="Genomic_DNA"/>
</dbReference>
<dbReference type="GO" id="GO:0016567">
    <property type="term" value="P:protein ubiquitination"/>
    <property type="evidence" value="ECO:0007669"/>
    <property type="project" value="InterPro"/>
</dbReference>
<name>A0A8H4FNM2_COLGL</name>
<dbReference type="RefSeq" id="XP_045266673.1">
    <property type="nucleotide sequence ID" value="XM_045400186.1"/>
</dbReference>
<dbReference type="Pfam" id="PF01485">
    <property type="entry name" value="IBR"/>
    <property type="match status" value="1"/>
</dbReference>
<evidence type="ECO:0000256" key="2">
    <source>
        <dbReference type="ARBA" id="ARBA00022771"/>
    </source>
</evidence>
<evidence type="ECO:0000256" key="3">
    <source>
        <dbReference type="ARBA" id="ARBA00022786"/>
    </source>
</evidence>
<dbReference type="PANTHER" id="PTHR11685">
    <property type="entry name" value="RBR FAMILY RING FINGER AND IBR DOMAIN-CONTAINING"/>
    <property type="match status" value="1"/>
</dbReference>